<evidence type="ECO:0000313" key="2">
    <source>
        <dbReference type="EMBL" id="ADO73847.1"/>
    </source>
</evidence>
<organism evidence="3 5">
    <name type="scientific">Stigmatella aurantiaca (strain DW4/3-1)</name>
    <dbReference type="NCBI Taxonomy" id="378806"/>
    <lineage>
        <taxon>Bacteria</taxon>
        <taxon>Pseudomonadati</taxon>
        <taxon>Myxococcota</taxon>
        <taxon>Myxococcia</taxon>
        <taxon>Myxococcales</taxon>
        <taxon>Cystobacterineae</taxon>
        <taxon>Archangiaceae</taxon>
        <taxon>Stigmatella</taxon>
    </lineage>
</organism>
<dbReference type="AlphaFoldDB" id="Q08VP9"/>
<gene>
    <name evidence="2" type="ordered locus">STAUR_6090</name>
    <name evidence="3" type="ORF">STIAU_6290</name>
</gene>
<dbReference type="KEGG" id="sur:STAUR_6090"/>
<evidence type="ECO:0000256" key="1">
    <source>
        <dbReference type="SAM" id="MobiDB-lite"/>
    </source>
</evidence>
<feature type="region of interest" description="Disordered" evidence="1">
    <location>
        <begin position="1"/>
        <end position="30"/>
    </location>
</feature>
<name>Q08VP9_STIAD</name>
<keyword evidence="4" id="KW-1185">Reference proteome</keyword>
<evidence type="ECO:0000313" key="3">
    <source>
        <dbReference type="EMBL" id="EAU64555.1"/>
    </source>
</evidence>
<evidence type="ECO:0000313" key="4">
    <source>
        <dbReference type="Proteomes" id="UP000001351"/>
    </source>
</evidence>
<dbReference type="RefSeq" id="WP_002616423.1">
    <property type="nucleotide sequence ID" value="NC_014623.1"/>
</dbReference>
<reference evidence="3 5" key="1">
    <citation type="submission" date="2006-04" db="EMBL/GenBank/DDBJ databases">
        <authorList>
            <person name="Nierman W.C."/>
        </authorList>
    </citation>
    <scope>NUCLEOTIDE SEQUENCE [LARGE SCALE GENOMIC DNA]</scope>
    <source>
        <strain evidence="3 5">DW4/3-1</strain>
    </source>
</reference>
<feature type="compositionally biased region" description="Basic and acidic residues" evidence="1">
    <location>
        <begin position="1"/>
        <end position="14"/>
    </location>
</feature>
<dbReference type="EMBL" id="AAMD01000112">
    <property type="protein sequence ID" value="EAU64555.1"/>
    <property type="molecule type" value="Genomic_DNA"/>
</dbReference>
<dbReference type="EMBL" id="CP002271">
    <property type="protein sequence ID" value="ADO73847.1"/>
    <property type="molecule type" value="Genomic_DNA"/>
</dbReference>
<evidence type="ECO:0000313" key="5">
    <source>
        <dbReference type="Proteomes" id="UP000032702"/>
    </source>
</evidence>
<dbReference type="Proteomes" id="UP000001351">
    <property type="component" value="Chromosome"/>
</dbReference>
<protein>
    <submittedName>
        <fullName evidence="3">Uncharacterized protein</fullName>
    </submittedName>
</protein>
<dbReference type="OrthoDB" id="9998112at2"/>
<dbReference type="Proteomes" id="UP000032702">
    <property type="component" value="Unassembled WGS sequence"/>
</dbReference>
<proteinExistence type="predicted"/>
<reference evidence="2 4" key="2">
    <citation type="journal article" date="2011" name="Mol. Biol. Evol.">
        <title>Comparative genomic analysis of fruiting body formation in Myxococcales.</title>
        <authorList>
            <person name="Huntley S."/>
            <person name="Hamann N."/>
            <person name="Wegener-Feldbrugge S."/>
            <person name="Treuner-Lange A."/>
            <person name="Kube M."/>
            <person name="Reinhardt R."/>
            <person name="Klages S."/>
            <person name="Muller R."/>
            <person name="Ronning C.M."/>
            <person name="Nierman W.C."/>
            <person name="Sogaard-Andersen L."/>
        </authorList>
    </citation>
    <scope>NUCLEOTIDE SEQUENCE [LARGE SCALE GENOMIC DNA]</scope>
    <source>
        <strain evidence="2 4">DW4/3-1</strain>
    </source>
</reference>
<dbReference type="HOGENOM" id="CLU_799041_0_0_7"/>
<sequence length="347" mass="38935">MTPIPKDDGSKRTLLDTASPPQSPLPALEPLPTGSVYDVCPYRRVVEPLIPTITDTHSLEAACRKLTSAYAQEALISRCIAVYNPPEKVRQQIASLGLGIQPGHYLFNLRTHLVSYWESARCIDLQSQSLVWGDPLPTLKGKLIYKMVGQLLRYDWLRTLTEEPRPDGLSFHGIIRAWITASGIQNRNTLKHVAKLLHRHRNSLLNEEPEEPDSKLMPDVMGLVHEVARVHGRVVGLAFARCLQRVAAYRRWDPENVGYLARWRSTWLRGEAANPRAIPGTSTHSRLLTELLLTHVFDLYRGHSAGRMAATYLLKIDLPRQGGWYGPEEVAQSLGLQLTADGRARIA</sequence>
<accession>Q08VP9</accession>